<reference evidence="1 2" key="1">
    <citation type="journal article" date="2024" name="Commun. Biol.">
        <title>Comparative genomic analysis of thermophilic fungi reveals convergent evolutionary adaptations and gene losses.</title>
        <authorList>
            <person name="Steindorff A.S."/>
            <person name="Aguilar-Pontes M.V."/>
            <person name="Robinson A.J."/>
            <person name="Andreopoulos B."/>
            <person name="LaButti K."/>
            <person name="Kuo A."/>
            <person name="Mondo S."/>
            <person name="Riley R."/>
            <person name="Otillar R."/>
            <person name="Haridas S."/>
            <person name="Lipzen A."/>
            <person name="Grimwood J."/>
            <person name="Schmutz J."/>
            <person name="Clum A."/>
            <person name="Reid I.D."/>
            <person name="Moisan M.C."/>
            <person name="Butler G."/>
            <person name="Nguyen T.T.M."/>
            <person name="Dewar K."/>
            <person name="Conant G."/>
            <person name="Drula E."/>
            <person name="Henrissat B."/>
            <person name="Hansel C."/>
            <person name="Singer S."/>
            <person name="Hutchinson M.I."/>
            <person name="de Vries R.P."/>
            <person name="Natvig D.O."/>
            <person name="Powell A.J."/>
            <person name="Tsang A."/>
            <person name="Grigoriev I.V."/>
        </authorList>
    </citation>
    <scope>NUCLEOTIDE SEQUENCE [LARGE SCALE GENOMIC DNA]</scope>
    <source>
        <strain evidence="1 2">CBS 494.80</strain>
    </source>
</reference>
<organism evidence="1 2">
    <name type="scientific">Oculimacula yallundae</name>
    <dbReference type="NCBI Taxonomy" id="86028"/>
    <lineage>
        <taxon>Eukaryota</taxon>
        <taxon>Fungi</taxon>
        <taxon>Dikarya</taxon>
        <taxon>Ascomycota</taxon>
        <taxon>Pezizomycotina</taxon>
        <taxon>Leotiomycetes</taxon>
        <taxon>Helotiales</taxon>
        <taxon>Ploettnerulaceae</taxon>
        <taxon>Oculimacula</taxon>
    </lineage>
</organism>
<sequence length="83" mass="9350">MYINIGRRNAMDSEGIYTNRYYQGLSTSTSAGLHKVTLKLRTIERALCMGNIHTKISSSISIDHISPNLQQTTPQTHEPLSTW</sequence>
<gene>
    <name evidence="1" type="ORF">VTL71DRAFT_1989</name>
</gene>
<proteinExistence type="predicted"/>
<evidence type="ECO:0000313" key="2">
    <source>
        <dbReference type="Proteomes" id="UP001595075"/>
    </source>
</evidence>
<dbReference type="Proteomes" id="UP001595075">
    <property type="component" value="Unassembled WGS sequence"/>
</dbReference>
<accession>A0ABR4CEI6</accession>
<protein>
    <submittedName>
        <fullName evidence="1">Uncharacterized protein</fullName>
    </submittedName>
</protein>
<evidence type="ECO:0000313" key="1">
    <source>
        <dbReference type="EMBL" id="KAL2067564.1"/>
    </source>
</evidence>
<name>A0ABR4CEI6_9HELO</name>
<dbReference type="EMBL" id="JAZHXI010000010">
    <property type="protein sequence ID" value="KAL2067564.1"/>
    <property type="molecule type" value="Genomic_DNA"/>
</dbReference>
<comment type="caution">
    <text evidence="1">The sequence shown here is derived from an EMBL/GenBank/DDBJ whole genome shotgun (WGS) entry which is preliminary data.</text>
</comment>
<keyword evidence="2" id="KW-1185">Reference proteome</keyword>